<reference evidence="2 3" key="1">
    <citation type="submission" date="2014-04" db="EMBL/GenBank/DDBJ databases">
        <authorList>
            <consortium name="DOE Joint Genome Institute"/>
            <person name="Kuo A."/>
            <person name="Gay G."/>
            <person name="Dore J."/>
            <person name="Kohler A."/>
            <person name="Nagy L.G."/>
            <person name="Floudas D."/>
            <person name="Copeland A."/>
            <person name="Barry K.W."/>
            <person name="Cichocki N."/>
            <person name="Veneault-Fourrey C."/>
            <person name="LaButti K."/>
            <person name="Lindquist E.A."/>
            <person name="Lipzen A."/>
            <person name="Lundell T."/>
            <person name="Morin E."/>
            <person name="Murat C."/>
            <person name="Sun H."/>
            <person name="Tunlid A."/>
            <person name="Henrissat B."/>
            <person name="Grigoriev I.V."/>
            <person name="Hibbett D.S."/>
            <person name="Martin F."/>
            <person name="Nordberg H.P."/>
            <person name="Cantor M.N."/>
            <person name="Hua S.X."/>
        </authorList>
    </citation>
    <scope>NUCLEOTIDE SEQUENCE [LARGE SCALE GENOMIC DNA]</scope>
    <source>
        <strain evidence="3">h7</strain>
    </source>
</reference>
<dbReference type="EMBL" id="KN831781">
    <property type="protein sequence ID" value="KIM40876.1"/>
    <property type="molecule type" value="Genomic_DNA"/>
</dbReference>
<dbReference type="Proteomes" id="UP000053424">
    <property type="component" value="Unassembled WGS sequence"/>
</dbReference>
<evidence type="ECO:0000313" key="3">
    <source>
        <dbReference type="Proteomes" id="UP000053424"/>
    </source>
</evidence>
<protein>
    <submittedName>
        <fullName evidence="2">Uncharacterized protein</fullName>
    </submittedName>
</protein>
<name>A0A0C3CB84_HEBCY</name>
<accession>A0A0C3CB84</accession>
<dbReference type="HOGENOM" id="CLU_2197295_0_0_1"/>
<dbReference type="AlphaFoldDB" id="A0A0C3CB84"/>
<evidence type="ECO:0000256" key="1">
    <source>
        <dbReference type="SAM" id="MobiDB-lite"/>
    </source>
</evidence>
<feature type="region of interest" description="Disordered" evidence="1">
    <location>
        <begin position="1"/>
        <end position="21"/>
    </location>
</feature>
<proteinExistence type="predicted"/>
<reference evidence="3" key="2">
    <citation type="submission" date="2015-01" db="EMBL/GenBank/DDBJ databases">
        <title>Evolutionary Origins and Diversification of the Mycorrhizal Mutualists.</title>
        <authorList>
            <consortium name="DOE Joint Genome Institute"/>
            <consortium name="Mycorrhizal Genomics Consortium"/>
            <person name="Kohler A."/>
            <person name="Kuo A."/>
            <person name="Nagy L.G."/>
            <person name="Floudas D."/>
            <person name="Copeland A."/>
            <person name="Barry K.W."/>
            <person name="Cichocki N."/>
            <person name="Veneault-Fourrey C."/>
            <person name="LaButti K."/>
            <person name="Lindquist E.A."/>
            <person name="Lipzen A."/>
            <person name="Lundell T."/>
            <person name="Morin E."/>
            <person name="Murat C."/>
            <person name="Riley R."/>
            <person name="Ohm R."/>
            <person name="Sun H."/>
            <person name="Tunlid A."/>
            <person name="Henrissat B."/>
            <person name="Grigoriev I.V."/>
            <person name="Hibbett D.S."/>
            <person name="Martin F."/>
        </authorList>
    </citation>
    <scope>NUCLEOTIDE SEQUENCE [LARGE SCALE GENOMIC DNA]</scope>
    <source>
        <strain evidence="3">h7</strain>
    </source>
</reference>
<organism evidence="2 3">
    <name type="scientific">Hebeloma cylindrosporum</name>
    <dbReference type="NCBI Taxonomy" id="76867"/>
    <lineage>
        <taxon>Eukaryota</taxon>
        <taxon>Fungi</taxon>
        <taxon>Dikarya</taxon>
        <taxon>Basidiomycota</taxon>
        <taxon>Agaricomycotina</taxon>
        <taxon>Agaricomycetes</taxon>
        <taxon>Agaricomycetidae</taxon>
        <taxon>Agaricales</taxon>
        <taxon>Agaricineae</taxon>
        <taxon>Hymenogastraceae</taxon>
        <taxon>Hebeloma</taxon>
    </lineage>
</organism>
<dbReference type="OrthoDB" id="3060808at2759"/>
<evidence type="ECO:0000313" key="2">
    <source>
        <dbReference type="EMBL" id="KIM40876.1"/>
    </source>
</evidence>
<feature type="region of interest" description="Disordered" evidence="1">
    <location>
        <begin position="78"/>
        <end position="99"/>
    </location>
</feature>
<sequence>MDLLNADNIEPADVDIAGQEQQLFDHPDPYDLEETERVDEALRPTTVRSSSCFEIAEYIKFDDPKLIALITKVDADGPGASLPQGVQSQQQAKPIGKPGEWSIQSFLG</sequence>
<gene>
    <name evidence="2" type="ORF">M413DRAFT_445654</name>
</gene>
<keyword evidence="3" id="KW-1185">Reference proteome</keyword>